<reference evidence="3" key="1">
    <citation type="submission" date="2022-11" db="UniProtKB">
        <authorList>
            <consortium name="WormBaseParasite"/>
        </authorList>
    </citation>
    <scope>IDENTIFICATION</scope>
</reference>
<dbReference type="AlphaFoldDB" id="A0A915KU23"/>
<keyword evidence="2" id="KW-1185">Reference proteome</keyword>
<feature type="compositionally biased region" description="Polar residues" evidence="1">
    <location>
        <begin position="81"/>
        <end position="109"/>
    </location>
</feature>
<proteinExistence type="predicted"/>
<dbReference type="Proteomes" id="UP000887565">
    <property type="component" value="Unplaced"/>
</dbReference>
<name>A0A915KU23_ROMCU</name>
<protein>
    <submittedName>
        <fullName evidence="3">Uncharacterized protein</fullName>
    </submittedName>
</protein>
<dbReference type="WBParaSite" id="nRc.2.0.1.t41632-RA">
    <property type="protein sequence ID" value="nRc.2.0.1.t41632-RA"/>
    <property type="gene ID" value="nRc.2.0.1.g41632"/>
</dbReference>
<evidence type="ECO:0000313" key="2">
    <source>
        <dbReference type="Proteomes" id="UP000887565"/>
    </source>
</evidence>
<organism evidence="2 3">
    <name type="scientific">Romanomermis culicivorax</name>
    <name type="common">Nematode worm</name>
    <dbReference type="NCBI Taxonomy" id="13658"/>
    <lineage>
        <taxon>Eukaryota</taxon>
        <taxon>Metazoa</taxon>
        <taxon>Ecdysozoa</taxon>
        <taxon>Nematoda</taxon>
        <taxon>Enoplea</taxon>
        <taxon>Dorylaimia</taxon>
        <taxon>Mermithida</taxon>
        <taxon>Mermithoidea</taxon>
        <taxon>Mermithidae</taxon>
        <taxon>Romanomermis</taxon>
    </lineage>
</organism>
<feature type="region of interest" description="Disordered" evidence="1">
    <location>
        <begin position="68"/>
        <end position="122"/>
    </location>
</feature>
<accession>A0A915KU23</accession>
<sequence>MNPAHYSHCLATGSNDFKLMSHFADDCIVDTSAATFDLALFKQLDEDRALLREIARGCAQIARLHPELQHVADDESPPPSSMTATTKEQPQFPTSHLNYSATNGDTSPTICDKIGKVSATSG</sequence>
<evidence type="ECO:0000256" key="1">
    <source>
        <dbReference type="SAM" id="MobiDB-lite"/>
    </source>
</evidence>
<evidence type="ECO:0000313" key="3">
    <source>
        <dbReference type="WBParaSite" id="nRc.2.0.1.t41632-RA"/>
    </source>
</evidence>